<gene>
    <name evidence="1" type="ORF">LCGC14_0425390</name>
</gene>
<organism evidence="1">
    <name type="scientific">marine sediment metagenome</name>
    <dbReference type="NCBI Taxonomy" id="412755"/>
    <lineage>
        <taxon>unclassified sequences</taxon>
        <taxon>metagenomes</taxon>
        <taxon>ecological metagenomes</taxon>
    </lineage>
</organism>
<protein>
    <submittedName>
        <fullName evidence="1">Uncharacterized protein</fullName>
    </submittedName>
</protein>
<name>A0A0F9T7L2_9ZZZZ</name>
<reference evidence="1" key="1">
    <citation type="journal article" date="2015" name="Nature">
        <title>Complex archaea that bridge the gap between prokaryotes and eukaryotes.</title>
        <authorList>
            <person name="Spang A."/>
            <person name="Saw J.H."/>
            <person name="Jorgensen S.L."/>
            <person name="Zaremba-Niedzwiedzka K."/>
            <person name="Martijn J."/>
            <person name="Lind A.E."/>
            <person name="van Eijk R."/>
            <person name="Schleper C."/>
            <person name="Guy L."/>
            <person name="Ettema T.J."/>
        </authorList>
    </citation>
    <scope>NUCLEOTIDE SEQUENCE</scope>
</reference>
<proteinExistence type="predicted"/>
<dbReference type="EMBL" id="LAZR01000393">
    <property type="protein sequence ID" value="KKN70937.1"/>
    <property type="molecule type" value="Genomic_DNA"/>
</dbReference>
<comment type="caution">
    <text evidence="1">The sequence shown here is derived from an EMBL/GenBank/DDBJ whole genome shotgun (WGS) entry which is preliminary data.</text>
</comment>
<dbReference type="AlphaFoldDB" id="A0A0F9T7L2"/>
<evidence type="ECO:0000313" key="1">
    <source>
        <dbReference type="EMBL" id="KKN70937.1"/>
    </source>
</evidence>
<sequence length="82" mass="9456">MKAYKVEILIINFEELSQEETKDAIENANYAGDCISPDVISIEEADIGEWSDDHPLNQYDKMKDEYTRMFHAPKVSKSGDER</sequence>
<accession>A0A0F9T7L2</accession>